<name>A0ABR9ZMB7_9FIRM</name>
<keyword evidence="6" id="KW-1185">Reference proteome</keyword>
<gene>
    <name evidence="5" type="ORF">ISU02_00720</name>
</gene>
<dbReference type="InterPro" id="IPR029058">
    <property type="entry name" value="AB_hydrolase_fold"/>
</dbReference>
<feature type="domain" description="Phospholipase/carboxylesterase/thioesterase" evidence="3">
    <location>
        <begin position="265"/>
        <end position="444"/>
    </location>
</feature>
<reference evidence="5 6" key="1">
    <citation type="submission" date="2020-11" db="EMBL/GenBank/DDBJ databases">
        <title>Fusibacter basophilias sp. nov.</title>
        <authorList>
            <person name="Qiu D."/>
        </authorList>
    </citation>
    <scope>NUCLEOTIDE SEQUENCE [LARGE SCALE GENOMIC DNA]</scope>
    <source>
        <strain evidence="5 6">Q10-2</strain>
    </source>
</reference>
<feature type="domain" description="Esterase Ig-like N-terminal" evidence="4">
    <location>
        <begin position="89"/>
        <end position="210"/>
    </location>
</feature>
<dbReference type="Gene3D" id="3.40.50.1820">
    <property type="entry name" value="alpha/beta hydrolase"/>
    <property type="match status" value="1"/>
</dbReference>
<evidence type="ECO:0000313" key="5">
    <source>
        <dbReference type="EMBL" id="MBF4691615.1"/>
    </source>
</evidence>
<keyword evidence="1 2" id="KW-0732">Signal</keyword>
<dbReference type="PANTHER" id="PTHR43037:SF1">
    <property type="entry name" value="BLL1128 PROTEIN"/>
    <property type="match status" value="1"/>
</dbReference>
<evidence type="ECO:0000259" key="4">
    <source>
        <dbReference type="Pfam" id="PF18435"/>
    </source>
</evidence>
<evidence type="ECO:0000259" key="3">
    <source>
        <dbReference type="Pfam" id="PF02230"/>
    </source>
</evidence>
<dbReference type="InterPro" id="IPR003140">
    <property type="entry name" value="PLipase/COase/thioEstase"/>
</dbReference>
<protein>
    <submittedName>
        <fullName evidence="5">Prolyl oligopeptidase family serine peptidase</fullName>
    </submittedName>
</protein>
<dbReference type="InterPro" id="IPR041172">
    <property type="entry name" value="EstA_Ig-like_N"/>
</dbReference>
<accession>A0ABR9ZMB7</accession>
<dbReference type="PANTHER" id="PTHR43037">
    <property type="entry name" value="UNNAMED PRODUCT-RELATED"/>
    <property type="match status" value="1"/>
</dbReference>
<dbReference type="SUPFAM" id="SSF53474">
    <property type="entry name" value="alpha/beta-Hydrolases"/>
    <property type="match status" value="1"/>
</dbReference>
<dbReference type="EMBL" id="JADKNH010000001">
    <property type="protein sequence ID" value="MBF4691615.1"/>
    <property type="molecule type" value="Genomic_DNA"/>
</dbReference>
<evidence type="ECO:0000256" key="2">
    <source>
        <dbReference type="SAM" id="SignalP"/>
    </source>
</evidence>
<dbReference type="RefSeq" id="WP_194699861.1">
    <property type="nucleotide sequence ID" value="NZ_JADKNH010000001.1"/>
</dbReference>
<organism evidence="5 6">
    <name type="scientific">Fusibacter ferrireducens</name>
    <dbReference type="NCBI Taxonomy" id="2785058"/>
    <lineage>
        <taxon>Bacteria</taxon>
        <taxon>Bacillati</taxon>
        <taxon>Bacillota</taxon>
        <taxon>Clostridia</taxon>
        <taxon>Eubacteriales</taxon>
        <taxon>Eubacteriales Family XII. Incertae Sedis</taxon>
        <taxon>Fusibacter</taxon>
    </lineage>
</organism>
<feature type="chain" id="PRO_5046856383" evidence="2">
    <location>
        <begin position="26"/>
        <end position="539"/>
    </location>
</feature>
<dbReference type="Pfam" id="PF18435">
    <property type="entry name" value="EstA_Ig_like"/>
    <property type="match status" value="1"/>
</dbReference>
<dbReference type="Gene3D" id="2.60.40.2180">
    <property type="match status" value="1"/>
</dbReference>
<feature type="signal peptide" evidence="2">
    <location>
        <begin position="1"/>
        <end position="25"/>
    </location>
</feature>
<dbReference type="Proteomes" id="UP000614200">
    <property type="component" value="Unassembled WGS sequence"/>
</dbReference>
<sequence length="539" mass="60385">MKTQIYVVILSFLLLLTMVGGVSMAEENTGNIDEEVLKILYEKTENPEAWVTFINQNAEDGLGKWLPLLIKKIADPSEGASKTLANVHYKTITEGFDWGPAIGKIVLDFGMPIDAESLSINTFDVKSIRYFKDFDFTTFSYDDKVTAHEVTCPVTHIYKSDANGMPMENGDFVTLEMAVGPQRVETSPLNYNMLTSKNEYVKIRYRISLNPGTTLTSQEGEKVVMIPTDDDAYSKDVKLVADEFENNQSFEYSNIKLLYASYTPKTASKETGKNPLIIWLHGAGEGGNDTTIPLLGNKVVNLATDKIQKLFGETGSYVLVPQSPTMWMDYDGTGIYNNTIENSDGKSYYQEALMALIDQYVSEHPEIDKDRIYIGGCSNGGYMTVNMIINYPDYFAAAFPICEAYSAEWLTEDRLEAIKKMPIWLTHALSDGVVAIAEGELDAQHNVIVKKDADGMPILKKDFSNALYDQLKSLGAMNVHYSRFDKVVDTSGMYKAQNGVDPYEYMGHFSWVYALNNECVETIEGEEVTLFEWLADQSK</sequence>
<evidence type="ECO:0000256" key="1">
    <source>
        <dbReference type="ARBA" id="ARBA00022729"/>
    </source>
</evidence>
<dbReference type="Pfam" id="PF02230">
    <property type="entry name" value="Abhydrolase_2"/>
    <property type="match status" value="1"/>
</dbReference>
<proteinExistence type="predicted"/>
<evidence type="ECO:0000313" key="6">
    <source>
        <dbReference type="Proteomes" id="UP000614200"/>
    </source>
</evidence>
<comment type="caution">
    <text evidence="5">The sequence shown here is derived from an EMBL/GenBank/DDBJ whole genome shotgun (WGS) entry which is preliminary data.</text>
</comment>
<dbReference type="InterPro" id="IPR050955">
    <property type="entry name" value="Plant_Biomass_Hydrol_Est"/>
</dbReference>